<feature type="domain" description="HpcH/HpaI aldolase/citrate lyase" evidence="7">
    <location>
        <begin position="3"/>
        <end position="210"/>
    </location>
</feature>
<dbReference type="Gene3D" id="3.20.20.60">
    <property type="entry name" value="Phosphoenolpyruvate-binding domains"/>
    <property type="match status" value="1"/>
</dbReference>
<evidence type="ECO:0000259" key="7">
    <source>
        <dbReference type="Pfam" id="PF03328"/>
    </source>
</evidence>
<dbReference type="InterPro" id="IPR011206">
    <property type="entry name" value="Citrate_lyase_beta/mcl1/mcl2"/>
</dbReference>
<keyword evidence="8" id="KW-0456">Lyase</keyword>
<dbReference type="InterPro" id="IPR040442">
    <property type="entry name" value="Pyrv_kinase-like_dom_sf"/>
</dbReference>
<evidence type="ECO:0000256" key="3">
    <source>
        <dbReference type="ARBA" id="ARBA00022723"/>
    </source>
</evidence>
<dbReference type="GO" id="GO:0016829">
    <property type="term" value="F:lyase activity"/>
    <property type="evidence" value="ECO:0007669"/>
    <property type="project" value="UniProtKB-KW"/>
</dbReference>
<evidence type="ECO:0000313" key="9">
    <source>
        <dbReference type="Proteomes" id="UP000199759"/>
    </source>
</evidence>
<protein>
    <submittedName>
        <fullName evidence="8">Citrate lyase subunit beta / citryl-CoA lyase</fullName>
    </submittedName>
</protein>
<dbReference type="PIRSF" id="PIRSF015582">
    <property type="entry name" value="Cit_lyase_B"/>
    <property type="match status" value="1"/>
</dbReference>
<dbReference type="GO" id="GO:0000287">
    <property type="term" value="F:magnesium ion binding"/>
    <property type="evidence" value="ECO:0007669"/>
    <property type="project" value="TreeGrafter"/>
</dbReference>
<evidence type="ECO:0000256" key="1">
    <source>
        <dbReference type="ARBA" id="ARBA00001946"/>
    </source>
</evidence>
<keyword evidence="3 6" id="KW-0479">Metal-binding</keyword>
<dbReference type="AlphaFoldDB" id="A0A1G9LSZ0"/>
<dbReference type="InterPro" id="IPR005000">
    <property type="entry name" value="Aldolase/citrate-lyase_domain"/>
</dbReference>
<sequence length="275" mass="29360">MIRSMLFAPANRPDLIAKFERIPADAFVLDLEDGTPPGERAAARAGLPELYRAARDAKPGALVMVRVNPIGSADFEADCQALSAAGTEYAVLPKVENEAQVARLHRHAPFIVVGIETPLGVLRAPEIAAAAGVMALYFGAEDLVAEMDGLRTDDNREVLHARSHVALAAKAHKVQALDLVTIAVRDGEQFDRDVQQGREIGYSGKMCIAPGQVAQANAAYQPTESQIDFARRVVAAAEAGARDGKGVISVDGRMIDTPLVRQAQSILSTFRGQDV</sequence>
<dbReference type="PANTHER" id="PTHR32308:SF0">
    <property type="entry name" value="HPCH_HPAI ALDOLASE_CITRATE LYASE DOMAIN-CONTAINING PROTEIN"/>
    <property type="match status" value="1"/>
</dbReference>
<dbReference type="SUPFAM" id="SSF51621">
    <property type="entry name" value="Phosphoenolpyruvate/pyruvate domain"/>
    <property type="match status" value="1"/>
</dbReference>
<dbReference type="Proteomes" id="UP000199759">
    <property type="component" value="Unassembled WGS sequence"/>
</dbReference>
<keyword evidence="9" id="KW-1185">Reference proteome</keyword>
<name>A0A1G9LSZ0_9PROT</name>
<gene>
    <name evidence="8" type="ORF">SAMN04488568_101194</name>
</gene>
<dbReference type="Pfam" id="PF03328">
    <property type="entry name" value="HpcH_HpaI"/>
    <property type="match status" value="1"/>
</dbReference>
<organism evidence="8 9">
    <name type="scientific">Maricaulis salignorans</name>
    <dbReference type="NCBI Taxonomy" id="144026"/>
    <lineage>
        <taxon>Bacteria</taxon>
        <taxon>Pseudomonadati</taxon>
        <taxon>Pseudomonadota</taxon>
        <taxon>Alphaproteobacteria</taxon>
        <taxon>Maricaulales</taxon>
        <taxon>Maricaulaceae</taxon>
        <taxon>Maricaulis</taxon>
    </lineage>
</organism>
<evidence type="ECO:0000256" key="2">
    <source>
        <dbReference type="ARBA" id="ARBA00005568"/>
    </source>
</evidence>
<keyword evidence="4 6" id="KW-0460">Magnesium</keyword>
<feature type="binding site" evidence="5">
    <location>
        <position position="116"/>
    </location>
    <ligand>
        <name>substrate</name>
    </ligand>
</feature>
<comment type="cofactor">
    <cofactor evidence="1">
        <name>Mg(2+)</name>
        <dbReference type="ChEBI" id="CHEBI:18420"/>
    </cofactor>
</comment>
<evidence type="ECO:0000256" key="5">
    <source>
        <dbReference type="PIRSR" id="PIRSR015582-1"/>
    </source>
</evidence>
<dbReference type="OrthoDB" id="9800547at2"/>
<evidence type="ECO:0000256" key="4">
    <source>
        <dbReference type="ARBA" id="ARBA00022842"/>
    </source>
</evidence>
<dbReference type="PANTHER" id="PTHR32308">
    <property type="entry name" value="LYASE BETA SUBUNIT, PUTATIVE (AFU_ORTHOLOGUE AFUA_4G13030)-RELATED"/>
    <property type="match status" value="1"/>
</dbReference>
<feature type="binding site" evidence="6">
    <location>
        <position position="142"/>
    </location>
    <ligand>
        <name>Mg(2+)</name>
        <dbReference type="ChEBI" id="CHEBI:18420"/>
    </ligand>
</feature>
<accession>A0A1G9LSZ0</accession>
<evidence type="ECO:0000313" key="8">
    <source>
        <dbReference type="EMBL" id="SDL64904.1"/>
    </source>
</evidence>
<reference evidence="8 9" key="1">
    <citation type="submission" date="2016-10" db="EMBL/GenBank/DDBJ databases">
        <authorList>
            <person name="de Groot N.N."/>
        </authorList>
    </citation>
    <scope>NUCLEOTIDE SEQUENCE [LARGE SCALE GENOMIC DNA]</scope>
    <source>
        <strain evidence="8 9">DSM 16077</strain>
    </source>
</reference>
<proteinExistence type="inferred from homology"/>
<dbReference type="EMBL" id="FNHG01000001">
    <property type="protein sequence ID" value="SDL64904.1"/>
    <property type="molecule type" value="Genomic_DNA"/>
</dbReference>
<comment type="similarity">
    <text evidence="2">Belongs to the HpcH/HpaI aldolase family.</text>
</comment>
<feature type="binding site" evidence="6">
    <location>
        <position position="116"/>
    </location>
    <ligand>
        <name>Mg(2+)</name>
        <dbReference type="ChEBI" id="CHEBI:18420"/>
    </ligand>
</feature>
<dbReference type="InterPro" id="IPR015813">
    <property type="entry name" value="Pyrv/PenolPyrv_kinase-like_dom"/>
</dbReference>
<dbReference type="GO" id="GO:0006107">
    <property type="term" value="P:oxaloacetate metabolic process"/>
    <property type="evidence" value="ECO:0007669"/>
    <property type="project" value="TreeGrafter"/>
</dbReference>
<evidence type="ECO:0000256" key="6">
    <source>
        <dbReference type="PIRSR" id="PIRSR015582-2"/>
    </source>
</evidence>
<feature type="binding site" evidence="5">
    <location>
        <position position="66"/>
    </location>
    <ligand>
        <name>substrate</name>
    </ligand>
</feature>
<dbReference type="RefSeq" id="WP_091765374.1">
    <property type="nucleotide sequence ID" value="NZ_FNHG01000001.1"/>
</dbReference>
<dbReference type="STRING" id="144026.SAMN04488568_101194"/>